<name>A0ABV0TS77_9TELE</name>
<accession>A0ABV0TS77</accession>
<comment type="caution">
    <text evidence="1">The sequence shown here is derived from an EMBL/GenBank/DDBJ whole genome shotgun (WGS) entry which is preliminary data.</text>
</comment>
<gene>
    <name evidence="1" type="ORF">ILYODFUR_004247</name>
</gene>
<dbReference type="Proteomes" id="UP001482620">
    <property type="component" value="Unassembled WGS sequence"/>
</dbReference>
<sequence length="101" mass="11823">MNKQHYEDQETYQTGQGKSCGKVYVRDMINNNFLYALNISHSTVQFINRKCKQYSCKPTKPGFSLVVHYKSFARGKSLSKESHRNFCFHKYLEVQQTCGRS</sequence>
<organism evidence="1 2">
    <name type="scientific">Ilyodon furcidens</name>
    <name type="common">goldbreast splitfin</name>
    <dbReference type="NCBI Taxonomy" id="33524"/>
    <lineage>
        <taxon>Eukaryota</taxon>
        <taxon>Metazoa</taxon>
        <taxon>Chordata</taxon>
        <taxon>Craniata</taxon>
        <taxon>Vertebrata</taxon>
        <taxon>Euteleostomi</taxon>
        <taxon>Actinopterygii</taxon>
        <taxon>Neopterygii</taxon>
        <taxon>Teleostei</taxon>
        <taxon>Neoteleostei</taxon>
        <taxon>Acanthomorphata</taxon>
        <taxon>Ovalentaria</taxon>
        <taxon>Atherinomorphae</taxon>
        <taxon>Cyprinodontiformes</taxon>
        <taxon>Goodeidae</taxon>
        <taxon>Ilyodon</taxon>
    </lineage>
</organism>
<evidence type="ECO:0000313" key="2">
    <source>
        <dbReference type="Proteomes" id="UP001482620"/>
    </source>
</evidence>
<evidence type="ECO:0000313" key="1">
    <source>
        <dbReference type="EMBL" id="MEQ2235629.1"/>
    </source>
</evidence>
<dbReference type="EMBL" id="JAHRIQ010046571">
    <property type="protein sequence ID" value="MEQ2235629.1"/>
    <property type="molecule type" value="Genomic_DNA"/>
</dbReference>
<protein>
    <submittedName>
        <fullName evidence="1">Uncharacterized protein</fullName>
    </submittedName>
</protein>
<keyword evidence="2" id="KW-1185">Reference proteome</keyword>
<proteinExistence type="predicted"/>
<reference evidence="1 2" key="1">
    <citation type="submission" date="2021-06" db="EMBL/GenBank/DDBJ databases">
        <authorList>
            <person name="Palmer J.M."/>
        </authorList>
    </citation>
    <scope>NUCLEOTIDE SEQUENCE [LARGE SCALE GENOMIC DNA]</scope>
    <source>
        <strain evidence="2">if_2019</strain>
        <tissue evidence="1">Muscle</tissue>
    </source>
</reference>